<comment type="subcellular location">
    <subcellularLocation>
        <location evidence="1">Cell membrane</location>
        <topology evidence="1">Multi-pass membrane protein</topology>
    </subcellularLocation>
</comment>
<reference evidence="11 12" key="1">
    <citation type="submission" date="2018-08" db="EMBL/GenBank/DDBJ databases">
        <title>Sequencing the genomes of 1000 actinobacteria strains.</title>
        <authorList>
            <person name="Klenk H.-P."/>
        </authorList>
    </citation>
    <scope>NUCLEOTIDE SEQUENCE [LARGE SCALE GENOMIC DNA]</scope>
    <source>
        <strain evidence="11 12">DSM 22967</strain>
    </source>
</reference>
<feature type="domain" description="ABC transmembrane type-1" evidence="10">
    <location>
        <begin position="20"/>
        <end position="297"/>
    </location>
</feature>
<dbReference type="Gene3D" id="1.20.1560.10">
    <property type="entry name" value="ABC transporter type 1, transmembrane domain"/>
    <property type="match status" value="1"/>
</dbReference>
<dbReference type="PANTHER" id="PTHR24221">
    <property type="entry name" value="ATP-BINDING CASSETTE SUB-FAMILY B"/>
    <property type="match status" value="1"/>
</dbReference>
<dbReference type="PROSITE" id="PS50929">
    <property type="entry name" value="ABC_TM1F"/>
    <property type="match status" value="1"/>
</dbReference>
<dbReference type="InterPro" id="IPR036640">
    <property type="entry name" value="ABC1_TM_sf"/>
</dbReference>
<evidence type="ECO:0000313" key="12">
    <source>
        <dbReference type="Proteomes" id="UP000256253"/>
    </source>
</evidence>
<evidence type="ECO:0000256" key="1">
    <source>
        <dbReference type="ARBA" id="ARBA00004651"/>
    </source>
</evidence>
<dbReference type="AlphaFoldDB" id="A0A3D9UJ20"/>
<protein>
    <submittedName>
        <fullName evidence="11">ATP-binding cassette subfamily C protein CydD</fullName>
    </submittedName>
</protein>
<feature type="transmembrane region" description="Helical" evidence="8">
    <location>
        <begin position="156"/>
        <end position="175"/>
    </location>
</feature>
<feature type="transmembrane region" description="Helical" evidence="8">
    <location>
        <begin position="129"/>
        <end position="150"/>
    </location>
</feature>
<dbReference type="CDD" id="cd03228">
    <property type="entry name" value="ABCC_MRP_Like"/>
    <property type="match status" value="1"/>
</dbReference>
<sequence length="564" mass="58835">MKPFDPRLVKQVPATRVPVLVLGVLGGLSGVAAIASAFAIAALVVALVRSQSLGGPALAVVVVFVVRGVLALATEQVASWAATRISGALRADYLRRMLAAPADQRPDTASLMTVATHGASSVEPYVARYLPSLVAAAVVPPLAVLCLLFVDWSSALIVLATLPLLPVFAALIGRFTQDATQRRWQTQTRLAGHFLDVMRGLPTLVSYGRAEHQAEQVSAVGDRHRIATVRTLRIAFLSSAALELLATISVAIVAVWTGMRLAWGDLGLGVALTAILLAPEAYWPIRRVGQEFHAAADGAEAIEALLPADGVAQTAVGGGDVVQTAGNTARFALPEAPEPGFALPGDASSDLRVDHLGYHYPGTDRAVIDDLSFTVRPGLTALVGPSGCGKTTLLELIAGLRTPSAGSVPAVRSHLVTQTPFIAPMTVRQNLLFGVSDDSRLAAALAATGFDAVLRDLPDGLETSLGDNGFGLSAGQRAKLALTRAWLSDADLLLVDEPTAHLDPRSADELREVIVALATLRPVVAVTHDEELVARADHRIALQPSAVTPGAVTPSAPSSPEVAR</sequence>
<evidence type="ECO:0000256" key="2">
    <source>
        <dbReference type="ARBA" id="ARBA00022692"/>
    </source>
</evidence>
<dbReference type="PROSITE" id="PS50893">
    <property type="entry name" value="ABC_TRANSPORTER_2"/>
    <property type="match status" value="1"/>
</dbReference>
<dbReference type="InterPro" id="IPR039421">
    <property type="entry name" value="Type_1_exporter"/>
</dbReference>
<dbReference type="CDD" id="cd18584">
    <property type="entry name" value="ABC_6TM_AarD_CydD"/>
    <property type="match status" value="1"/>
</dbReference>
<evidence type="ECO:0000259" key="9">
    <source>
        <dbReference type="PROSITE" id="PS50893"/>
    </source>
</evidence>
<dbReference type="GO" id="GO:0042883">
    <property type="term" value="P:cysteine transport"/>
    <property type="evidence" value="ECO:0007669"/>
    <property type="project" value="InterPro"/>
</dbReference>
<evidence type="ECO:0000256" key="8">
    <source>
        <dbReference type="SAM" id="Phobius"/>
    </source>
</evidence>
<dbReference type="InterPro" id="IPR003439">
    <property type="entry name" value="ABC_transporter-like_ATP-bd"/>
</dbReference>
<dbReference type="SUPFAM" id="SSF52540">
    <property type="entry name" value="P-loop containing nucleoside triphosphate hydrolases"/>
    <property type="match status" value="1"/>
</dbReference>
<feature type="domain" description="ABC transporter" evidence="9">
    <location>
        <begin position="351"/>
        <end position="562"/>
    </location>
</feature>
<evidence type="ECO:0000256" key="4">
    <source>
        <dbReference type="ARBA" id="ARBA00022840"/>
    </source>
</evidence>
<evidence type="ECO:0000256" key="6">
    <source>
        <dbReference type="ARBA" id="ARBA00023136"/>
    </source>
</evidence>
<proteinExistence type="predicted"/>
<keyword evidence="4 11" id="KW-0067">ATP-binding</keyword>
<dbReference type="GO" id="GO:0140359">
    <property type="term" value="F:ABC-type transporter activity"/>
    <property type="evidence" value="ECO:0007669"/>
    <property type="project" value="InterPro"/>
</dbReference>
<dbReference type="Pfam" id="PF00005">
    <property type="entry name" value="ABC_tran"/>
    <property type="match status" value="1"/>
</dbReference>
<dbReference type="InterPro" id="IPR014216">
    <property type="entry name" value="ABC_transptr_CydD"/>
</dbReference>
<keyword evidence="2 8" id="KW-0812">Transmembrane</keyword>
<evidence type="ECO:0000259" key="10">
    <source>
        <dbReference type="PROSITE" id="PS50929"/>
    </source>
</evidence>
<dbReference type="GO" id="GO:0005524">
    <property type="term" value="F:ATP binding"/>
    <property type="evidence" value="ECO:0007669"/>
    <property type="project" value="UniProtKB-KW"/>
</dbReference>
<dbReference type="NCBIfam" id="TIGR02857">
    <property type="entry name" value="CydD"/>
    <property type="match status" value="1"/>
</dbReference>
<feature type="region of interest" description="Disordered" evidence="7">
    <location>
        <begin position="545"/>
        <end position="564"/>
    </location>
</feature>
<dbReference type="SUPFAM" id="SSF90123">
    <property type="entry name" value="ABC transporter transmembrane region"/>
    <property type="match status" value="1"/>
</dbReference>
<dbReference type="Gene3D" id="3.40.50.300">
    <property type="entry name" value="P-loop containing nucleotide triphosphate hydrolases"/>
    <property type="match status" value="1"/>
</dbReference>
<dbReference type="SMART" id="SM00382">
    <property type="entry name" value="AAA"/>
    <property type="match status" value="1"/>
</dbReference>
<feature type="transmembrane region" description="Helical" evidence="8">
    <location>
        <begin position="234"/>
        <end position="256"/>
    </location>
</feature>
<dbReference type="PANTHER" id="PTHR24221:SF590">
    <property type="entry name" value="COMPONENT LINKED WITH THE ASSEMBLY OF CYTOCHROME' TRANSPORT TRANSMEMBRANE ATP-BINDING PROTEIN ABC TRANSPORTER CYDD-RELATED"/>
    <property type="match status" value="1"/>
</dbReference>
<dbReference type="Proteomes" id="UP000256253">
    <property type="component" value="Unassembled WGS sequence"/>
</dbReference>
<dbReference type="InterPro" id="IPR027417">
    <property type="entry name" value="P-loop_NTPase"/>
</dbReference>
<evidence type="ECO:0000313" key="11">
    <source>
        <dbReference type="EMBL" id="REF29432.1"/>
    </source>
</evidence>
<comment type="caution">
    <text evidence="11">The sequence shown here is derived from an EMBL/GenBank/DDBJ whole genome shotgun (WGS) entry which is preliminary data.</text>
</comment>
<evidence type="ECO:0000256" key="7">
    <source>
        <dbReference type="SAM" id="MobiDB-lite"/>
    </source>
</evidence>
<feature type="transmembrane region" description="Helical" evidence="8">
    <location>
        <begin position="53"/>
        <end position="74"/>
    </location>
</feature>
<dbReference type="Pfam" id="PF00664">
    <property type="entry name" value="ABC_membrane"/>
    <property type="match status" value="1"/>
</dbReference>
<dbReference type="InterPro" id="IPR003593">
    <property type="entry name" value="AAA+_ATPase"/>
</dbReference>
<dbReference type="InterPro" id="IPR011527">
    <property type="entry name" value="ABC1_TM_dom"/>
</dbReference>
<accession>A0A3D9UJ20</accession>
<keyword evidence="12" id="KW-1185">Reference proteome</keyword>
<dbReference type="OrthoDB" id="3237158at2"/>
<keyword evidence="6 8" id="KW-0472">Membrane</keyword>
<dbReference type="GO" id="GO:0016887">
    <property type="term" value="F:ATP hydrolysis activity"/>
    <property type="evidence" value="ECO:0007669"/>
    <property type="project" value="InterPro"/>
</dbReference>
<dbReference type="GO" id="GO:0005886">
    <property type="term" value="C:plasma membrane"/>
    <property type="evidence" value="ECO:0007669"/>
    <property type="project" value="UniProtKB-SubCell"/>
</dbReference>
<dbReference type="EMBL" id="QTUA01000001">
    <property type="protein sequence ID" value="REF29432.1"/>
    <property type="molecule type" value="Genomic_DNA"/>
</dbReference>
<feature type="transmembrane region" description="Helical" evidence="8">
    <location>
        <begin position="20"/>
        <end position="47"/>
    </location>
</feature>
<name>A0A3D9UJ20_9MICO</name>
<gene>
    <name evidence="11" type="ORF">DFJ65_0378</name>
</gene>
<keyword evidence="5 8" id="KW-1133">Transmembrane helix</keyword>
<dbReference type="RefSeq" id="WP_115921549.1">
    <property type="nucleotide sequence ID" value="NZ_QTUA01000001.1"/>
</dbReference>
<evidence type="ECO:0000256" key="5">
    <source>
        <dbReference type="ARBA" id="ARBA00022989"/>
    </source>
</evidence>
<keyword evidence="3" id="KW-0547">Nucleotide-binding</keyword>
<evidence type="ECO:0000256" key="3">
    <source>
        <dbReference type="ARBA" id="ARBA00022741"/>
    </source>
</evidence>
<organism evidence="11 12">
    <name type="scientific">Calidifontibacter indicus</name>
    <dbReference type="NCBI Taxonomy" id="419650"/>
    <lineage>
        <taxon>Bacteria</taxon>
        <taxon>Bacillati</taxon>
        <taxon>Actinomycetota</taxon>
        <taxon>Actinomycetes</taxon>
        <taxon>Micrococcales</taxon>
        <taxon>Dermacoccaceae</taxon>
        <taxon>Calidifontibacter</taxon>
    </lineage>
</organism>